<dbReference type="Pfam" id="PF01876">
    <property type="entry name" value="RNase_P_p30"/>
    <property type="match status" value="1"/>
</dbReference>
<dbReference type="AlphaFoldDB" id="A0A2D6LPM1"/>
<dbReference type="Proteomes" id="UP000226712">
    <property type="component" value="Unassembled WGS sequence"/>
</dbReference>
<dbReference type="EMBL" id="NZBD01000008">
    <property type="protein sequence ID" value="MAG18127.1"/>
    <property type="molecule type" value="Genomic_DNA"/>
</dbReference>
<protein>
    <submittedName>
        <fullName evidence="2">Uncharacterized protein</fullName>
    </submittedName>
</protein>
<evidence type="ECO:0000313" key="2">
    <source>
        <dbReference type="EMBL" id="MAG18127.1"/>
    </source>
</evidence>
<name>A0A2D6LPM1_9ARCH</name>
<accession>A0A2D6LPM1</accession>
<proteinExistence type="predicted"/>
<keyword evidence="1" id="KW-0819">tRNA processing</keyword>
<evidence type="ECO:0000256" key="1">
    <source>
        <dbReference type="ARBA" id="ARBA00022694"/>
    </source>
</evidence>
<sequence length="206" mass="23466">MNLNLVQFSELKEIDDLSKKFRDEAVIVAKDFSESELKEFNSKKRKSKTNLFSCKVLEKKDNTELQKFKKLADFIAVKGGTIEMNSWAANQKVDLLLQPFSSGKNAFDLATANVLRENKVFTCFLFNEFLEAKGFGQTQLMKNAILCLKLIEKSKALLLFVSGAKEKQQMRAAKDLSAFGVFLGMKKENALKTVRENSEKFLERLK</sequence>
<dbReference type="Gene3D" id="3.20.20.140">
    <property type="entry name" value="Metal-dependent hydrolases"/>
    <property type="match status" value="1"/>
</dbReference>
<dbReference type="InterPro" id="IPR002738">
    <property type="entry name" value="RNase_P_p30"/>
</dbReference>
<gene>
    <name evidence="2" type="ORF">CL944_01490</name>
</gene>
<dbReference type="GO" id="GO:0008033">
    <property type="term" value="P:tRNA processing"/>
    <property type="evidence" value="ECO:0007669"/>
    <property type="project" value="UniProtKB-KW"/>
</dbReference>
<dbReference type="SUPFAM" id="SSF89550">
    <property type="entry name" value="PHP domain-like"/>
    <property type="match status" value="1"/>
</dbReference>
<comment type="caution">
    <text evidence="2">The sequence shown here is derived from an EMBL/GenBank/DDBJ whole genome shotgun (WGS) entry which is preliminary data.</text>
</comment>
<organism evidence="2 3">
    <name type="scientific">Candidatus Iainarchaeum sp</name>
    <dbReference type="NCBI Taxonomy" id="3101447"/>
    <lineage>
        <taxon>Archaea</taxon>
        <taxon>Candidatus Iainarchaeota</taxon>
        <taxon>Candidatus Iainarchaeia</taxon>
        <taxon>Candidatus Iainarchaeales</taxon>
        <taxon>Candidatus Iainarchaeaceae</taxon>
        <taxon>Candidatus Iainarchaeum</taxon>
    </lineage>
</organism>
<reference evidence="3" key="1">
    <citation type="submission" date="2017-09" db="EMBL/GenBank/DDBJ databases">
        <title>The Reconstruction of 2,631 Draft Metagenome-Assembled Genomes from the Global Oceans.</title>
        <authorList>
            <person name="Tully B.J."/>
            <person name="Graham E.D."/>
            <person name="Heidelberg J.F."/>
        </authorList>
    </citation>
    <scope>NUCLEOTIDE SEQUENCE [LARGE SCALE GENOMIC DNA]</scope>
</reference>
<dbReference type="InterPro" id="IPR016195">
    <property type="entry name" value="Pol/histidinol_Pase-like"/>
</dbReference>
<evidence type="ECO:0000313" key="3">
    <source>
        <dbReference type="Proteomes" id="UP000226712"/>
    </source>
</evidence>